<organism evidence="2 3">
    <name type="scientific">Uliginosibacterium flavum</name>
    <dbReference type="NCBI Taxonomy" id="1396831"/>
    <lineage>
        <taxon>Bacteria</taxon>
        <taxon>Pseudomonadati</taxon>
        <taxon>Pseudomonadota</taxon>
        <taxon>Betaproteobacteria</taxon>
        <taxon>Rhodocyclales</taxon>
        <taxon>Zoogloeaceae</taxon>
        <taxon>Uliginosibacterium</taxon>
    </lineage>
</organism>
<feature type="region of interest" description="Disordered" evidence="1">
    <location>
        <begin position="58"/>
        <end position="77"/>
    </location>
</feature>
<comment type="caution">
    <text evidence="2">The sequence shown here is derived from an EMBL/GenBank/DDBJ whole genome shotgun (WGS) entry which is preliminary data.</text>
</comment>
<dbReference type="Pfam" id="PF04375">
    <property type="entry name" value="HemX"/>
    <property type="match status" value="1"/>
</dbReference>
<dbReference type="EMBL" id="JBEWZI010000007">
    <property type="protein sequence ID" value="MET7014151.1"/>
    <property type="molecule type" value="Genomic_DNA"/>
</dbReference>
<proteinExistence type="predicted"/>
<dbReference type="PANTHER" id="PTHR38043:SF1">
    <property type="entry name" value="PROTEIN HEMX"/>
    <property type="match status" value="1"/>
</dbReference>
<dbReference type="GO" id="GO:0004851">
    <property type="term" value="F:uroporphyrin-III C-methyltransferase activity"/>
    <property type="evidence" value="ECO:0007669"/>
    <property type="project" value="UniProtKB-EC"/>
</dbReference>
<name>A0ABV2TJQ4_9RHOO</name>
<dbReference type="GO" id="GO:0032259">
    <property type="term" value="P:methylation"/>
    <property type="evidence" value="ECO:0007669"/>
    <property type="project" value="UniProtKB-KW"/>
</dbReference>
<accession>A0ABV2TJQ4</accession>
<dbReference type="PANTHER" id="PTHR38043">
    <property type="entry name" value="PROTEIN HEMX"/>
    <property type="match status" value="1"/>
</dbReference>
<keyword evidence="2" id="KW-0489">Methyltransferase</keyword>
<evidence type="ECO:0000256" key="1">
    <source>
        <dbReference type="SAM" id="MobiDB-lite"/>
    </source>
</evidence>
<keyword evidence="2" id="KW-0808">Transferase</keyword>
<protein>
    <submittedName>
        <fullName evidence="2">Uroporphyrinogen-III C-methyltransferase</fullName>
        <ecNumber evidence="2">2.1.1.107</ecNumber>
    </submittedName>
</protein>
<gene>
    <name evidence="2" type="ORF">ABXR19_08105</name>
</gene>
<reference evidence="2 3" key="1">
    <citation type="submission" date="2024-07" db="EMBL/GenBank/DDBJ databases">
        <title>Uliginosibacterium flavum JJ3220;KACC:17644.</title>
        <authorList>
            <person name="Kim M.K."/>
        </authorList>
    </citation>
    <scope>NUCLEOTIDE SEQUENCE [LARGE SCALE GENOMIC DNA]</scope>
    <source>
        <strain evidence="2 3">KACC:17644</strain>
    </source>
</reference>
<keyword evidence="3" id="KW-1185">Reference proteome</keyword>
<dbReference type="RefSeq" id="WP_354600613.1">
    <property type="nucleotide sequence ID" value="NZ_JBEWZI010000007.1"/>
</dbReference>
<sequence>MENQALTPPAAPAPVHRTGPRWNRIFTSAAIAIVAVLAWQTYDTRQELRNVQAEMSRRLGEGDKAAQEARTLAKQGQENIDALQTKMGGVDARLEEAQGQSAALEALYAEFSRARDERAVAEIEQAVNIAAQQLQLAGNVPAALAALQSADNRLALLDQGRFLPLRKLIAADMERLKSLPVSDVASVALQLETIMGRIDSLPLGFEHSPALAAKPAAAKAAKPANASAPAAAEPAKPSPGFVMSLAQDLWGEFRQLIRIERLDQPDAVLLAPGQAAYLRQNLRLRLLSARLALMQREGKLFAEDIRQSREWLQRYFDAQAKPVADTLAELAQIERARLSMNLPSLEATQAALRGFKLGGKR</sequence>
<dbReference type="EC" id="2.1.1.107" evidence="2"/>
<evidence type="ECO:0000313" key="2">
    <source>
        <dbReference type="EMBL" id="MET7014151.1"/>
    </source>
</evidence>
<dbReference type="InterPro" id="IPR007470">
    <property type="entry name" value="HemX"/>
</dbReference>
<evidence type="ECO:0000313" key="3">
    <source>
        <dbReference type="Proteomes" id="UP001549691"/>
    </source>
</evidence>
<dbReference type="Proteomes" id="UP001549691">
    <property type="component" value="Unassembled WGS sequence"/>
</dbReference>
<feature type="compositionally biased region" description="Basic and acidic residues" evidence="1">
    <location>
        <begin position="58"/>
        <end position="67"/>
    </location>
</feature>